<evidence type="ECO:0000313" key="9">
    <source>
        <dbReference type="Proteomes" id="UP000831189"/>
    </source>
</evidence>
<comment type="function">
    <text evidence="5">Required for morphogenesis and for the elongation of the flagellar filament by facilitating polymerization of the flagellin monomers at the tip of growing filament. Forms a capping structure, which prevents flagellin subunits (transported through the central channel of the flagellum) from leaking out without polymerization at the distal end.</text>
</comment>
<dbReference type="EMBL" id="CP096208">
    <property type="protein sequence ID" value="UPQ82992.1"/>
    <property type="molecule type" value="Genomic_DNA"/>
</dbReference>
<keyword evidence="4 5" id="KW-0975">Bacterial flagellum</keyword>
<organism evidence="8 9">
    <name type="scientific">Pseudomonas knackmussii</name>
    <dbReference type="NCBI Taxonomy" id="65741"/>
    <lineage>
        <taxon>Bacteria</taxon>
        <taxon>Pseudomonadati</taxon>
        <taxon>Pseudomonadota</taxon>
        <taxon>Gammaproteobacteria</taxon>
        <taxon>Pseudomonadales</taxon>
        <taxon>Pseudomonadaceae</taxon>
        <taxon>Pseudomonas</taxon>
    </lineage>
</organism>
<evidence type="ECO:0000313" key="8">
    <source>
        <dbReference type="EMBL" id="UPQ82992.1"/>
    </source>
</evidence>
<dbReference type="PANTHER" id="PTHR30288">
    <property type="entry name" value="FLAGELLAR CAP/ASSEMBLY PROTEIN FLID"/>
    <property type="match status" value="1"/>
</dbReference>
<evidence type="ECO:0000259" key="6">
    <source>
        <dbReference type="Pfam" id="PF02465"/>
    </source>
</evidence>
<keyword evidence="5" id="KW-0964">Secreted</keyword>
<dbReference type="InterPro" id="IPR040026">
    <property type="entry name" value="FliD"/>
</dbReference>
<dbReference type="Pfam" id="PF02465">
    <property type="entry name" value="FliD_N"/>
    <property type="match status" value="1"/>
</dbReference>
<keyword evidence="8" id="KW-0966">Cell projection</keyword>
<protein>
    <recommendedName>
        <fullName evidence="5">Flagellar hook-associated protein 2</fullName>
        <shortName evidence="5">HAP2</shortName>
    </recommendedName>
    <alternativeName>
        <fullName evidence="5">Flagellar cap protein</fullName>
    </alternativeName>
</protein>
<comment type="similarity">
    <text evidence="1 5">Belongs to the FliD family.</text>
</comment>
<evidence type="ECO:0000256" key="4">
    <source>
        <dbReference type="ARBA" id="ARBA00023143"/>
    </source>
</evidence>
<keyword evidence="3 5" id="KW-0175">Coiled coil</keyword>
<dbReference type="Pfam" id="PF07195">
    <property type="entry name" value="FliD_C"/>
    <property type="match status" value="1"/>
</dbReference>
<feature type="coiled-coil region" evidence="5">
    <location>
        <begin position="384"/>
        <end position="411"/>
    </location>
</feature>
<dbReference type="PANTHER" id="PTHR30288:SF0">
    <property type="entry name" value="FLAGELLAR HOOK-ASSOCIATED PROTEIN 2"/>
    <property type="match status" value="1"/>
</dbReference>
<feature type="domain" description="Flagellar hook-associated protein 2 C-terminal" evidence="7">
    <location>
        <begin position="206"/>
        <end position="427"/>
    </location>
</feature>
<keyword evidence="8" id="KW-0969">Cilium</keyword>
<comment type="subcellular location">
    <subcellularLocation>
        <location evidence="5">Secreted</location>
    </subcellularLocation>
    <subcellularLocation>
        <location evidence="5">Bacterial flagellum</location>
    </subcellularLocation>
</comment>
<gene>
    <name evidence="8" type="primary">fliD</name>
    <name evidence="8" type="ORF">M0M42_00830</name>
</gene>
<proteinExistence type="inferred from homology"/>
<reference evidence="8 9" key="1">
    <citation type="submission" date="2022-04" db="EMBL/GenBank/DDBJ databases">
        <title>Pseudomonas knackmussii B09-2.</title>
        <authorList>
            <person name="Deng Y."/>
        </authorList>
    </citation>
    <scope>NUCLEOTIDE SEQUENCE [LARGE SCALE GENOMIC DNA]</scope>
    <source>
        <strain evidence="8 9">B09-2</strain>
    </source>
</reference>
<dbReference type="Proteomes" id="UP000831189">
    <property type="component" value="Chromosome"/>
</dbReference>
<evidence type="ECO:0000259" key="7">
    <source>
        <dbReference type="Pfam" id="PF07195"/>
    </source>
</evidence>
<name>A0ABY4KQ92_9PSED</name>
<keyword evidence="8" id="KW-0282">Flagellum</keyword>
<keyword evidence="9" id="KW-1185">Reference proteome</keyword>
<evidence type="ECO:0000256" key="5">
    <source>
        <dbReference type="RuleBase" id="RU362066"/>
    </source>
</evidence>
<dbReference type="InterPro" id="IPR003481">
    <property type="entry name" value="FliD_N"/>
</dbReference>
<comment type="subunit">
    <text evidence="2 5">Homopentamer.</text>
</comment>
<evidence type="ECO:0000256" key="2">
    <source>
        <dbReference type="ARBA" id="ARBA00011255"/>
    </source>
</evidence>
<evidence type="ECO:0000256" key="3">
    <source>
        <dbReference type="ARBA" id="ARBA00023054"/>
    </source>
</evidence>
<feature type="domain" description="Flagellar hook-associated protein 2 N-terminal" evidence="6">
    <location>
        <begin position="8"/>
        <end position="102"/>
    </location>
</feature>
<dbReference type="InterPro" id="IPR010810">
    <property type="entry name" value="Flagellin_hook_IN_motif"/>
</dbReference>
<sequence length="446" mass="47084">MAINSDYVQQMSTQLATYEVQGSLDRLNRNESRYKAQRDALSSLRTSLTTFKSAITKLNSSTTSMLTNSATFSQEGYATATVGTTATAGSYDFFVKQLASKDQVALKGLSDASLAGGGTLTIGQVGTASFNVDMAGITTLDGLASAINGAAGNSGVQATLVRSDGVVNLVLTSTETGANKAISLSAAGNTAFQTSVASPVRLSSAADAEVYLGRDATGIKLTSTSNTFANVIDGVSMTFTKAHATGEALTIDIAQDKAGTKAKAQTFIDAFNALMTSFDSLTASGGESAKRGALAGDSSIRSIESRLNGLLRTDFGGKSLIEFGISADRTGKLTIDATRFEAAVANDPEGFEALFTGKDNLLDSIDKTVASYTSSTNGMLKNRMDTLDMSLRRIDEQFENLQQQYDTHYSRYLRQFTTMMQTMQSMEQTSGMFSMPTPSQANGLFS</sequence>
<accession>A0ABY4KQ92</accession>
<evidence type="ECO:0000256" key="1">
    <source>
        <dbReference type="ARBA" id="ARBA00009764"/>
    </source>
</evidence>
<dbReference type="InterPro" id="IPR010809">
    <property type="entry name" value="FliD_C"/>
</dbReference>
<dbReference type="Pfam" id="PF07196">
    <property type="entry name" value="Flagellin_IN"/>
    <property type="match status" value="1"/>
</dbReference>